<organism evidence="4 5">
    <name type="scientific">Yinghuangia soli</name>
    <dbReference type="NCBI Taxonomy" id="2908204"/>
    <lineage>
        <taxon>Bacteria</taxon>
        <taxon>Bacillati</taxon>
        <taxon>Actinomycetota</taxon>
        <taxon>Actinomycetes</taxon>
        <taxon>Kitasatosporales</taxon>
        <taxon>Streptomycetaceae</taxon>
        <taxon>Yinghuangia</taxon>
    </lineage>
</organism>
<feature type="region of interest" description="Disordered" evidence="1">
    <location>
        <begin position="337"/>
        <end position="366"/>
    </location>
</feature>
<dbReference type="EMBL" id="JAKFHA010000024">
    <property type="protein sequence ID" value="MCF2531535.1"/>
    <property type="molecule type" value="Genomic_DNA"/>
</dbReference>
<name>A0AA41Q4R1_9ACTN</name>
<feature type="chain" id="PRO_5041213824" evidence="3">
    <location>
        <begin position="39"/>
        <end position="366"/>
    </location>
</feature>
<proteinExistence type="predicted"/>
<keyword evidence="2" id="KW-0472">Membrane</keyword>
<dbReference type="Proteomes" id="UP001165378">
    <property type="component" value="Unassembled WGS sequence"/>
</dbReference>
<evidence type="ECO:0000313" key="5">
    <source>
        <dbReference type="Proteomes" id="UP001165378"/>
    </source>
</evidence>
<keyword evidence="2" id="KW-0812">Transmembrane</keyword>
<gene>
    <name evidence="4" type="ORF">LZ495_30570</name>
</gene>
<reference evidence="4" key="1">
    <citation type="submission" date="2022-01" db="EMBL/GenBank/DDBJ databases">
        <title>Genome-Based Taxonomic Classification of the Phylum Actinobacteria.</title>
        <authorList>
            <person name="Gao Y."/>
        </authorList>
    </citation>
    <scope>NUCLEOTIDE SEQUENCE</scope>
    <source>
        <strain evidence="4">KLBMP 8922</strain>
    </source>
</reference>
<dbReference type="AlphaFoldDB" id="A0AA41Q4R1"/>
<protein>
    <submittedName>
        <fullName evidence="4">DUF916 domain-containing protein</fullName>
    </submittedName>
</protein>
<evidence type="ECO:0000313" key="4">
    <source>
        <dbReference type="EMBL" id="MCF2531535.1"/>
    </source>
</evidence>
<accession>A0AA41Q4R1</accession>
<comment type="caution">
    <text evidence="4">The sequence shown here is derived from an EMBL/GenBank/DDBJ whole genome shotgun (WGS) entry which is preliminary data.</text>
</comment>
<feature type="transmembrane region" description="Helical" evidence="2">
    <location>
        <begin position="300"/>
        <end position="320"/>
    </location>
</feature>
<evidence type="ECO:0000256" key="2">
    <source>
        <dbReference type="SAM" id="Phobius"/>
    </source>
</evidence>
<feature type="signal peptide" evidence="3">
    <location>
        <begin position="1"/>
        <end position="38"/>
    </location>
</feature>
<keyword evidence="5" id="KW-1185">Reference proteome</keyword>
<evidence type="ECO:0000256" key="3">
    <source>
        <dbReference type="SAM" id="SignalP"/>
    </source>
</evidence>
<evidence type="ECO:0000256" key="1">
    <source>
        <dbReference type="SAM" id="MobiDB-lite"/>
    </source>
</evidence>
<keyword evidence="2" id="KW-1133">Transmembrane helix</keyword>
<keyword evidence="3" id="KW-0732">Signal</keyword>
<sequence length="366" mass="38670">MTRAKRRTTGAGRLHTVFGIAVALLAVLFAAAPPDASAADSGDVGVTPVRLPGTPDRQYFFLEAGSGTGIRDAVEISNHSQTARTLRLYAADAYHTADGSFALRTAAEPARDVAAWVRLASSTVTLPPGGKANVEFTVDVPPGTSAGDHIGAVIAEDAEPSAVPKDGSGLAVKYRIGARIYLRVPGPAAPALELRDVRVHHDAPPFALPGHTGRVEVTFTVVNRGRLILTPSASLRAEGIFGRALQRDPRSLGRQLFPGESMTVTETWDGPPFADLLELRVHVDDPATGVAAARTVDLRIIPWPALGTAAVVLCGLLVGWERRRARRRLAVCTDPANEEAFDELGGAPTEESGRPVGAARTTRERT</sequence>
<dbReference type="RefSeq" id="WP_235056182.1">
    <property type="nucleotide sequence ID" value="NZ_JAKFHA010000024.1"/>
</dbReference>